<evidence type="ECO:0000313" key="2">
    <source>
        <dbReference type="Proteomes" id="UP000243799"/>
    </source>
</evidence>
<gene>
    <name evidence="1" type="ORF">SAMN05216266_106137</name>
</gene>
<evidence type="ECO:0000313" key="1">
    <source>
        <dbReference type="EMBL" id="SFB20985.1"/>
    </source>
</evidence>
<dbReference type="AlphaFoldDB" id="A0A1I0Z5U7"/>
<dbReference type="Proteomes" id="UP000243799">
    <property type="component" value="Unassembled WGS sequence"/>
</dbReference>
<reference evidence="2" key="1">
    <citation type="submission" date="2016-10" db="EMBL/GenBank/DDBJ databases">
        <authorList>
            <person name="Varghese N."/>
            <person name="Submissions S."/>
        </authorList>
    </citation>
    <scope>NUCLEOTIDE SEQUENCE [LARGE SCALE GENOMIC DNA]</scope>
    <source>
        <strain evidence="2">CGMCC 4.3568</strain>
    </source>
</reference>
<dbReference type="SUPFAM" id="SSF51182">
    <property type="entry name" value="RmlC-like cupins"/>
    <property type="match status" value="1"/>
</dbReference>
<proteinExistence type="predicted"/>
<keyword evidence="2" id="KW-1185">Reference proteome</keyword>
<evidence type="ECO:0008006" key="3">
    <source>
        <dbReference type="Google" id="ProtNLM"/>
    </source>
</evidence>
<dbReference type="Gene3D" id="2.60.120.10">
    <property type="entry name" value="Jelly Rolls"/>
    <property type="match status" value="1"/>
</dbReference>
<dbReference type="EMBL" id="FOKG01000006">
    <property type="protein sequence ID" value="SFB20985.1"/>
    <property type="molecule type" value="Genomic_DNA"/>
</dbReference>
<name>A0A1I0Z5U7_9PSEU</name>
<dbReference type="STRING" id="490629.SAMN05216266_106137"/>
<accession>A0A1I0Z5U7</accession>
<dbReference type="InterPro" id="IPR011051">
    <property type="entry name" value="RmlC_Cupin_sf"/>
</dbReference>
<dbReference type="OrthoDB" id="2596042at2"/>
<dbReference type="RefSeq" id="WP_091672929.1">
    <property type="nucleotide sequence ID" value="NZ_FOKG01000006.1"/>
</dbReference>
<protein>
    <recommendedName>
        <fullName evidence="3">Cysteine dioxygenase type I</fullName>
    </recommendedName>
</protein>
<sequence length="212" mass="24714">MLTQLPLLTDLANELRRADFPLIERWRTVEEWFQRRTTRTGLRADLGSYLRGLPPEEATIVAERSRETTTHFAWCLLDEPSDPFSFWLHEYKPQRDWRSGYADSVHNHRYHFCTTILQGGYEHERFDATVDPISQLISSAELRRRADCTAGATGAMLAHEFHRIPRAEDNTLTFLVKSRPVSPWSLSYDPETHTSHRHVPVETRLGELTERI</sequence>
<dbReference type="InterPro" id="IPR014710">
    <property type="entry name" value="RmlC-like_jellyroll"/>
</dbReference>
<organism evidence="1 2">
    <name type="scientific">Amycolatopsis marina</name>
    <dbReference type="NCBI Taxonomy" id="490629"/>
    <lineage>
        <taxon>Bacteria</taxon>
        <taxon>Bacillati</taxon>
        <taxon>Actinomycetota</taxon>
        <taxon>Actinomycetes</taxon>
        <taxon>Pseudonocardiales</taxon>
        <taxon>Pseudonocardiaceae</taxon>
        <taxon>Amycolatopsis</taxon>
    </lineage>
</organism>